<dbReference type="SUPFAM" id="SSF52540">
    <property type="entry name" value="P-loop containing nucleoside triphosphate hydrolases"/>
    <property type="match status" value="1"/>
</dbReference>
<feature type="transmembrane region" description="Helical" evidence="12">
    <location>
        <begin position="67"/>
        <end position="88"/>
    </location>
</feature>
<feature type="transmembrane region" description="Helical" evidence="12">
    <location>
        <begin position="115"/>
        <end position="133"/>
    </location>
</feature>
<evidence type="ECO:0000256" key="5">
    <source>
        <dbReference type="ARBA" id="ARBA00022840"/>
    </source>
</evidence>
<dbReference type="GO" id="GO:0016887">
    <property type="term" value="F:ATP hydrolysis activity"/>
    <property type="evidence" value="ECO:0007669"/>
    <property type="project" value="InterPro"/>
</dbReference>
<reference evidence="15" key="2">
    <citation type="journal article" date="2021" name="PeerJ">
        <title>Extensive microbial diversity within the chicken gut microbiome revealed by metagenomics and culture.</title>
        <authorList>
            <person name="Gilroy R."/>
            <person name="Ravi A."/>
            <person name="Getino M."/>
            <person name="Pursley I."/>
            <person name="Horton D.L."/>
            <person name="Alikhan N.F."/>
            <person name="Baker D."/>
            <person name="Gharbi K."/>
            <person name="Hall N."/>
            <person name="Watson M."/>
            <person name="Adriaenssens E.M."/>
            <person name="Foster-Nyarko E."/>
            <person name="Jarju S."/>
            <person name="Secka A."/>
            <person name="Antonio M."/>
            <person name="Oren A."/>
            <person name="Chaudhuri R.R."/>
            <person name="La Ragione R."/>
            <person name="Hildebrand F."/>
            <person name="Pallen M.J."/>
        </authorList>
    </citation>
    <scope>NUCLEOTIDE SEQUENCE</scope>
    <source>
        <strain evidence="15">ChiHjej12B11-29160</strain>
    </source>
</reference>
<dbReference type="FunFam" id="3.40.50.300:FF:000287">
    <property type="entry name" value="Multidrug ABC transporter ATP-binding protein"/>
    <property type="match status" value="1"/>
</dbReference>
<sequence>MSNNVNNSVNETFKNTFGVNRPKAPEPEDTRQNVAKRQVPPAPKKTGVRTKTLGRLIKTLFSFYPRLLPMVLICIVISAILSSLPATFMQRTLEIVTDTWQSGDWVSAAQRVEPLVVSLIGIYVVSLILNFTYTRAMAVITQGSLEKFREKLFDHMQDLPISFFDQHQRGDIMSHYTNDIDALRQMIGQSLPNITLTIVTCISVVCVMVYYSVWLALVVVCGVLFMAYMTKVLGSRSARNFVAQQREIGIVEGHVEEIMNGQRVVKVFCHEQAAQEDFDVRNEALFRASRDANMYTNTLGPILMNLGNLMYVIVALVGGIFIEANIPNLSVSGLAFSIAVTVPFLNMTKQFAGQIGQISQQINSVVMGLAGAERIFELMDEQPEHDEGYVTLVNTKYVNGELVETDDKMSGQWAWKWPHHEGGTELVPLMGDVRLNHVDFGYKPGHTVLHDVSVWAEPGQKIAFVGATGAGKTTITNLINRFYDIADGKIRYDGININKIKKDDLRRSLGMVLQDVNLFTGTVMDNIRFGRLDATDEECIAAARLAGADGFIKRLPEGYHTMLTDNGSNLSQGQRQLLSISRAAVADPPVMILDEATSSIDTRTEAIVQRGMDALMAGRTTFVIAHRLSTVRNSDAIIVLDHGRIIERGSHDELIAKHGVYYQLYTGAFELE</sequence>
<comment type="function">
    <text evidence="8">ABC transporter involved in fatty acid import. Transmembrane domains (TMD) form a pore in the membrane and the ATP-binding domain (NBD) is responsible for energy generation.</text>
</comment>
<evidence type="ECO:0000313" key="16">
    <source>
        <dbReference type="Proteomes" id="UP000824078"/>
    </source>
</evidence>
<feature type="domain" description="ABC transporter" evidence="13">
    <location>
        <begin position="433"/>
        <end position="667"/>
    </location>
</feature>
<evidence type="ECO:0000256" key="9">
    <source>
        <dbReference type="ARBA" id="ARBA00061644"/>
    </source>
</evidence>
<evidence type="ECO:0000256" key="7">
    <source>
        <dbReference type="ARBA" id="ARBA00023136"/>
    </source>
</evidence>
<evidence type="ECO:0000256" key="4">
    <source>
        <dbReference type="ARBA" id="ARBA00022741"/>
    </source>
</evidence>
<keyword evidence="7 12" id="KW-0472">Membrane</keyword>
<dbReference type="Proteomes" id="UP000824078">
    <property type="component" value="Unassembled WGS sequence"/>
</dbReference>
<keyword evidence="4" id="KW-0547">Nucleotide-binding</keyword>
<dbReference type="InterPro" id="IPR017871">
    <property type="entry name" value="ABC_transporter-like_CS"/>
</dbReference>
<accession>A0A9D1HWN8</accession>
<dbReference type="InterPro" id="IPR011527">
    <property type="entry name" value="ABC1_TM_dom"/>
</dbReference>
<protein>
    <recommendedName>
        <fullName evidence="10">Fatty acid ABC transporter ATP-binding/permease protein</fullName>
    </recommendedName>
</protein>
<evidence type="ECO:0000313" key="15">
    <source>
        <dbReference type="EMBL" id="HIU24106.1"/>
    </source>
</evidence>
<dbReference type="CDD" id="cd18547">
    <property type="entry name" value="ABC_6TM_Tm288_like"/>
    <property type="match status" value="1"/>
</dbReference>
<dbReference type="Gene3D" id="3.40.50.300">
    <property type="entry name" value="P-loop containing nucleotide triphosphate hydrolases"/>
    <property type="match status" value="1"/>
</dbReference>
<keyword evidence="2" id="KW-0813">Transport</keyword>
<dbReference type="EMBL" id="DVMQ01000014">
    <property type="protein sequence ID" value="HIU24106.1"/>
    <property type="molecule type" value="Genomic_DNA"/>
</dbReference>
<comment type="subcellular location">
    <subcellularLocation>
        <location evidence="1">Cell membrane</location>
        <topology evidence="1">Multi-pass membrane protein</topology>
    </subcellularLocation>
</comment>
<dbReference type="PROSITE" id="PS00211">
    <property type="entry name" value="ABC_TRANSPORTER_1"/>
    <property type="match status" value="1"/>
</dbReference>
<evidence type="ECO:0000256" key="1">
    <source>
        <dbReference type="ARBA" id="ARBA00004651"/>
    </source>
</evidence>
<evidence type="ECO:0000256" key="8">
    <source>
        <dbReference type="ARBA" id="ARBA00055053"/>
    </source>
</evidence>
<dbReference type="SMART" id="SM00382">
    <property type="entry name" value="AAA"/>
    <property type="match status" value="1"/>
</dbReference>
<comment type="similarity">
    <text evidence="9">Belongs to the ABC transporter superfamily. Lipid exporter (TC 3.A.1.106) family.</text>
</comment>
<feature type="transmembrane region" description="Helical" evidence="12">
    <location>
        <begin position="194"/>
        <end position="227"/>
    </location>
</feature>
<dbReference type="SUPFAM" id="SSF90123">
    <property type="entry name" value="ABC transporter transmembrane region"/>
    <property type="match status" value="1"/>
</dbReference>
<comment type="caution">
    <text evidence="15">The sequence shown here is derived from an EMBL/GenBank/DDBJ whole genome shotgun (WGS) entry which is preliminary data.</text>
</comment>
<evidence type="ECO:0000256" key="6">
    <source>
        <dbReference type="ARBA" id="ARBA00022989"/>
    </source>
</evidence>
<evidence type="ECO:0000256" key="10">
    <source>
        <dbReference type="ARBA" id="ARBA00071747"/>
    </source>
</evidence>
<keyword evidence="3 12" id="KW-0812">Transmembrane</keyword>
<dbReference type="GO" id="GO:0140359">
    <property type="term" value="F:ABC-type transporter activity"/>
    <property type="evidence" value="ECO:0007669"/>
    <property type="project" value="InterPro"/>
</dbReference>
<dbReference type="AlphaFoldDB" id="A0A9D1HWN8"/>
<evidence type="ECO:0000259" key="13">
    <source>
        <dbReference type="PROSITE" id="PS50893"/>
    </source>
</evidence>
<evidence type="ECO:0000256" key="2">
    <source>
        <dbReference type="ARBA" id="ARBA00022448"/>
    </source>
</evidence>
<dbReference type="PANTHER" id="PTHR24221">
    <property type="entry name" value="ATP-BINDING CASSETTE SUB-FAMILY B"/>
    <property type="match status" value="1"/>
</dbReference>
<keyword evidence="5 15" id="KW-0067">ATP-binding</keyword>
<feature type="region of interest" description="Disordered" evidence="11">
    <location>
        <begin position="1"/>
        <end position="46"/>
    </location>
</feature>
<dbReference type="InterPro" id="IPR036640">
    <property type="entry name" value="ABC1_TM_sf"/>
</dbReference>
<evidence type="ECO:0000256" key="12">
    <source>
        <dbReference type="SAM" id="Phobius"/>
    </source>
</evidence>
<feature type="compositionally biased region" description="Polar residues" evidence="11">
    <location>
        <begin position="1"/>
        <end position="18"/>
    </location>
</feature>
<dbReference type="Pfam" id="PF00664">
    <property type="entry name" value="ABC_membrane"/>
    <property type="match status" value="1"/>
</dbReference>
<dbReference type="InterPro" id="IPR039421">
    <property type="entry name" value="Type_1_exporter"/>
</dbReference>
<dbReference type="PANTHER" id="PTHR24221:SF499">
    <property type="entry name" value="FATTY ACID ABC TRANSPORTER ATP-BINDING_PERMEASE PROTEIN"/>
    <property type="match status" value="1"/>
</dbReference>
<keyword evidence="6 12" id="KW-1133">Transmembrane helix</keyword>
<feature type="domain" description="ABC transmembrane type-1" evidence="14">
    <location>
        <begin position="71"/>
        <end position="367"/>
    </location>
</feature>
<feature type="transmembrane region" description="Helical" evidence="12">
    <location>
        <begin position="329"/>
        <end position="347"/>
    </location>
</feature>
<reference evidence="15" key="1">
    <citation type="submission" date="2020-10" db="EMBL/GenBank/DDBJ databases">
        <authorList>
            <person name="Gilroy R."/>
        </authorList>
    </citation>
    <scope>NUCLEOTIDE SEQUENCE</scope>
    <source>
        <strain evidence="15">ChiHjej12B11-29160</strain>
    </source>
</reference>
<dbReference type="PROSITE" id="PS50929">
    <property type="entry name" value="ABC_TM1F"/>
    <property type="match status" value="1"/>
</dbReference>
<feature type="transmembrane region" description="Helical" evidence="12">
    <location>
        <begin position="302"/>
        <end position="322"/>
    </location>
</feature>
<dbReference type="CDD" id="cd03254">
    <property type="entry name" value="ABCC_Glucan_exporter_like"/>
    <property type="match status" value="1"/>
</dbReference>
<dbReference type="GO" id="GO:0005524">
    <property type="term" value="F:ATP binding"/>
    <property type="evidence" value="ECO:0007669"/>
    <property type="project" value="UniProtKB-KW"/>
</dbReference>
<dbReference type="InterPro" id="IPR003593">
    <property type="entry name" value="AAA+_ATPase"/>
</dbReference>
<evidence type="ECO:0000256" key="11">
    <source>
        <dbReference type="SAM" id="MobiDB-lite"/>
    </source>
</evidence>
<gene>
    <name evidence="15" type="ORF">IAD17_04225</name>
</gene>
<dbReference type="GO" id="GO:0005886">
    <property type="term" value="C:plasma membrane"/>
    <property type="evidence" value="ECO:0007669"/>
    <property type="project" value="UniProtKB-SubCell"/>
</dbReference>
<dbReference type="InterPro" id="IPR027417">
    <property type="entry name" value="P-loop_NTPase"/>
</dbReference>
<organism evidence="15 16">
    <name type="scientific">Candidatus Coprovicinus avistercoris</name>
    <dbReference type="NCBI Taxonomy" id="2840754"/>
    <lineage>
        <taxon>Bacteria</taxon>
        <taxon>Bacillati</taxon>
        <taxon>Actinomycetota</taxon>
        <taxon>Coriobacteriia</taxon>
        <taxon>Coriobacteriales</taxon>
        <taxon>Coriobacteriaceae</taxon>
        <taxon>Coriobacteriaceae incertae sedis</taxon>
        <taxon>Candidatus Coprovicinus</taxon>
    </lineage>
</organism>
<dbReference type="Gene3D" id="1.20.1560.10">
    <property type="entry name" value="ABC transporter type 1, transmembrane domain"/>
    <property type="match status" value="1"/>
</dbReference>
<proteinExistence type="inferred from homology"/>
<evidence type="ECO:0000256" key="3">
    <source>
        <dbReference type="ARBA" id="ARBA00022692"/>
    </source>
</evidence>
<evidence type="ECO:0000259" key="14">
    <source>
        <dbReference type="PROSITE" id="PS50929"/>
    </source>
</evidence>
<dbReference type="PROSITE" id="PS50893">
    <property type="entry name" value="ABC_TRANSPORTER_2"/>
    <property type="match status" value="1"/>
</dbReference>
<dbReference type="InterPro" id="IPR003439">
    <property type="entry name" value="ABC_transporter-like_ATP-bd"/>
</dbReference>
<dbReference type="Pfam" id="PF00005">
    <property type="entry name" value="ABC_tran"/>
    <property type="match status" value="1"/>
</dbReference>
<name>A0A9D1HWN8_9ACTN</name>